<dbReference type="GO" id="GO:0005096">
    <property type="term" value="F:GTPase activator activity"/>
    <property type="evidence" value="ECO:0007669"/>
    <property type="project" value="UniProtKB-KW"/>
</dbReference>
<evidence type="ECO:0000256" key="5">
    <source>
        <dbReference type="ARBA" id="ARBA00022468"/>
    </source>
</evidence>
<dbReference type="SMART" id="SM00233">
    <property type="entry name" value="PH"/>
    <property type="match status" value="1"/>
</dbReference>
<feature type="domain" description="Phorbol-ester/DAG-type" evidence="21">
    <location>
        <begin position="531"/>
        <end position="581"/>
    </location>
</feature>
<feature type="compositionally biased region" description="Polar residues" evidence="17">
    <location>
        <begin position="656"/>
        <end position="675"/>
    </location>
</feature>
<dbReference type="GO" id="GO:0003735">
    <property type="term" value="F:structural constituent of ribosome"/>
    <property type="evidence" value="ECO:0007669"/>
    <property type="project" value="InterPro"/>
</dbReference>
<evidence type="ECO:0000256" key="17">
    <source>
        <dbReference type="SAM" id="MobiDB-lite"/>
    </source>
</evidence>
<comment type="similarity">
    <text evidence="4">In the C-terminal section; belongs to the eukaryotic ribosomal protein eS31 family.</text>
</comment>
<proteinExistence type="inferred from homology"/>
<evidence type="ECO:0000256" key="3">
    <source>
        <dbReference type="ARBA" id="ARBA00008373"/>
    </source>
</evidence>
<dbReference type="Proteomes" id="UP000054721">
    <property type="component" value="Unassembled WGS sequence"/>
</dbReference>
<dbReference type="PROSITE" id="PS00479">
    <property type="entry name" value="ZF_DAG_PE_1"/>
    <property type="match status" value="1"/>
</dbReference>
<name>A0A0V1KUR5_9BILA</name>
<dbReference type="GO" id="GO:0006412">
    <property type="term" value="P:translation"/>
    <property type="evidence" value="ECO:0007669"/>
    <property type="project" value="InterPro"/>
</dbReference>
<dbReference type="InterPro" id="IPR000219">
    <property type="entry name" value="DH_dom"/>
</dbReference>
<dbReference type="Pfam" id="PF17838">
    <property type="entry name" value="PH_16"/>
    <property type="match status" value="1"/>
</dbReference>
<protein>
    <submittedName>
        <fullName evidence="23">Rho guanine nucleotide exchange factor 12</fullName>
    </submittedName>
</protein>
<dbReference type="InterPro" id="IPR011332">
    <property type="entry name" value="Ribosomal_zn-bd"/>
</dbReference>
<sequence length="1703" mass="193118">MHFHGEHFAEERNVLIKRDENGYGLTVCGNNPVFVQSVREGSAAAKAGVHVGECIIKVNGVTVTSLDHLEVVKLISVAPYTTLTLSGGPSSSSAASSMGNDHYEKRDRCLERRSTENAIRPNSKKKQSEWHLKRKKIIQQILTEEKRQLQVMLKGSDAHADADQRIIEKMTRRIHNLEDQLNEVEKLDFEQVELFYKNLINQENISLSNSGFRSHSDDLSSSLTMKSSKFHSDDVVASSSTDDERLLTKSGNIDEIRDHQIPVPVSEVPPESPLLVHTLSMSNECDSAAVEFNSSSFDEPFSKLPMLKTHLGHLAVFLHYLLSNSDPSYLLFYLLTDIFALYIGKESKKWAYEIHSSFLLPYSPCRVSFTDSSSWETVDAVLNDPNKHADSAQWRRLFSTARGLAVQAINEQLADFRSKRILGLGNVFGESMLQRLQAGDSAHERKIFDALIAPHLIAFFEEAADFDQLPKRIQVIVAALATLYKHNNVKCRNAAMEKLLERCPTYIAKEKQRFARPLLPKASRRALQIKAHCFNIAPVLQTTFCYQCQKLIWGIGAMSLFCGKCGVVLHKSCVENLAESCFGSMNLRRPLILKKIVGRKNVESSMDNIEQSIEEGKVSTAKTDASMLLKENSGEGDGSSEKNLTRNFDKSGVTNAAVSKQSAHIHNLSRSQSMNIEEESYRGARRRSSDTSRRSHSDADKTESLTRISTTESSTTVSVQDVSRERSPMISELDSPLTSSVSFSNTLHDIHIELDSDFKVENEIPLLEDLLDLESFQYLDKREKNRLEVIYELFHTEQTHVRNLKILYRLFYKQLLNFNVISFEFASLLFSNLEDVLNLHVEMNEAMKNMMQNNKLIGDISIMMLQFDGKERMRNIDSLHCQKLQSAIEALKHRVVKDQKLREFLQVVESLPVCRKLQLKDMLPMEMQRLTKYPLLLENVLKYTEDPSEEADRLRTCIECSRSILESVNSAKRNAENVLRLQRLQQMLDTTQFDKVNHPIVSEFCPLDVRRFSLIHEGPLIWRLNKSKIVDLHVVLLDEILLLLSPTSDGHLALRFHNINISCGKDEVKWTHCPLLKLNSLIAKDVATDKKAFFLVSTSPSGPQIYELATQSKAEKQNWFKFIVEQIEASKEHEQKTSVRHGQAGQESKSGDSFYEIPNSARKKSLTVRSQRTMKNPNFDERVRVTCQPRLISPSEINICQPTVFQHSKPILNPLEKLKQEDKLVIRLLNEKLQIISSFFGQKNDLPPSSAVDSRTSREAREFVISAIKQTNRLLEAINEQTRLIEMENFENGSVKYQVPEVECPSVPCYQLTQIAAGLMTCLTNLLHSLQIMGDDLKRVQRELHQYKLSPERLVPFPEKICQAVGTDIPTDVTHEAACRKSLTDAAVQTEPASFLQTNNCDAVKKNAGKSTENFHTDDQPTELSGRSIIKDALPTGSCNTAASEKPILRNGKMGTDGLCLFDTDIAKLEEQPCSEIITKSKNFSNVLHLQNFTWKEIFENNHSDVAFHFLNCCSVMLCVFVREVLVQFSQTVKKLEIEAMQIFVRSGRLIALNIESNCTIGEIKKQIQEEEESLCSSYLVLGGRPLEDDWTLAQCNIQEFSTLDLSYRLLGGAKKRKKKMYTTPKKIKHKKKKVKLAVLKYYKIDENGKVSRLRKECTSESCGAGVFMANHYNRQYCGKCYCTMVVQDPVQREQKAGKGKGH</sequence>
<evidence type="ECO:0000256" key="9">
    <source>
        <dbReference type="ARBA" id="ARBA00022658"/>
    </source>
</evidence>
<dbReference type="Pfam" id="PF00621">
    <property type="entry name" value="RhoGEF"/>
    <property type="match status" value="1"/>
</dbReference>
<dbReference type="InterPro" id="IPR044926">
    <property type="entry name" value="RGS_subdomain_2"/>
</dbReference>
<dbReference type="STRING" id="6335.A0A0V1KUR5"/>
<dbReference type="InterPro" id="IPR035899">
    <property type="entry name" value="DBL_dom_sf"/>
</dbReference>
<dbReference type="GO" id="GO:0005840">
    <property type="term" value="C:ribosome"/>
    <property type="evidence" value="ECO:0007669"/>
    <property type="project" value="UniProtKB-KW"/>
</dbReference>
<dbReference type="SUPFAM" id="SSF57889">
    <property type="entry name" value="Cysteine-rich domain"/>
    <property type="match status" value="1"/>
</dbReference>
<dbReference type="GO" id="GO:0005085">
    <property type="term" value="F:guanyl-nucleotide exchange factor activity"/>
    <property type="evidence" value="ECO:0007669"/>
    <property type="project" value="UniProtKB-KW"/>
</dbReference>
<dbReference type="PROSITE" id="PS00741">
    <property type="entry name" value="DH_1"/>
    <property type="match status" value="1"/>
</dbReference>
<dbReference type="SMART" id="SM00213">
    <property type="entry name" value="UBQ"/>
    <property type="match status" value="1"/>
</dbReference>
<comment type="caution">
    <text evidence="23">The sequence shown here is derived from an EMBL/GenBank/DDBJ whole genome shotgun (WGS) entry which is preliminary data.</text>
</comment>
<evidence type="ECO:0000256" key="15">
    <source>
        <dbReference type="ARBA" id="ARBA00023274"/>
    </source>
</evidence>
<dbReference type="PROSITE" id="PS50081">
    <property type="entry name" value="ZF_DAG_PE_2"/>
    <property type="match status" value="1"/>
</dbReference>
<dbReference type="Pfam" id="PF01599">
    <property type="entry name" value="Ribosomal_S27"/>
    <property type="match status" value="1"/>
</dbReference>
<dbReference type="SUPFAM" id="SSF50156">
    <property type="entry name" value="PDZ domain-like"/>
    <property type="match status" value="1"/>
</dbReference>
<keyword evidence="8" id="KW-0597">Phosphoprotein</keyword>
<dbReference type="SUPFAM" id="SSF48065">
    <property type="entry name" value="DBL homology domain (DH-domain)"/>
    <property type="match status" value="1"/>
</dbReference>
<dbReference type="PROSITE" id="PS50003">
    <property type="entry name" value="PH_DOMAIN"/>
    <property type="match status" value="1"/>
</dbReference>
<evidence type="ECO:0000313" key="23">
    <source>
        <dbReference type="EMBL" id="KRZ51056.1"/>
    </source>
</evidence>
<dbReference type="CDD" id="cd00029">
    <property type="entry name" value="C1"/>
    <property type="match status" value="1"/>
</dbReference>
<dbReference type="InterPro" id="IPR001849">
    <property type="entry name" value="PH_domain"/>
</dbReference>
<dbReference type="InterPro" id="IPR038582">
    <property type="entry name" value="Ribosomal_eS31_euk-type_sf"/>
</dbReference>
<dbReference type="InterPro" id="IPR036305">
    <property type="entry name" value="RGS_sf"/>
</dbReference>
<gene>
    <name evidence="23" type="primary">Arhgef12</name>
    <name evidence="23" type="ORF">T02_2537</name>
</gene>
<evidence type="ECO:0000256" key="16">
    <source>
        <dbReference type="SAM" id="Coils"/>
    </source>
</evidence>
<accession>A0A0V1KUR5</accession>
<dbReference type="InterPro" id="IPR041020">
    <property type="entry name" value="PH_16"/>
</dbReference>
<feature type="compositionally biased region" description="Basic and acidic residues" evidence="17">
    <location>
        <begin position="679"/>
        <end position="704"/>
    </location>
</feature>
<organism evidence="23 24">
    <name type="scientific">Trichinella nativa</name>
    <dbReference type="NCBI Taxonomy" id="6335"/>
    <lineage>
        <taxon>Eukaryota</taxon>
        <taxon>Metazoa</taxon>
        <taxon>Ecdysozoa</taxon>
        <taxon>Nematoda</taxon>
        <taxon>Enoplea</taxon>
        <taxon>Dorylaimia</taxon>
        <taxon>Trichinellida</taxon>
        <taxon>Trichinellidae</taxon>
        <taxon>Trichinella</taxon>
    </lineage>
</organism>
<evidence type="ECO:0000256" key="14">
    <source>
        <dbReference type="ARBA" id="ARBA00023136"/>
    </source>
</evidence>
<dbReference type="Pfam" id="PF00595">
    <property type="entry name" value="PDZ"/>
    <property type="match status" value="1"/>
</dbReference>
<dbReference type="Gene3D" id="2.30.42.10">
    <property type="match status" value="1"/>
</dbReference>
<dbReference type="InterPro" id="IPR046349">
    <property type="entry name" value="C1-like_sf"/>
</dbReference>
<feature type="domain" description="PDZ" evidence="22">
    <location>
        <begin position="13"/>
        <end position="75"/>
    </location>
</feature>
<dbReference type="OrthoDB" id="2272012at2759"/>
<evidence type="ECO:0000256" key="6">
    <source>
        <dbReference type="ARBA" id="ARBA00022490"/>
    </source>
</evidence>
<dbReference type="Pfam" id="PF09128">
    <property type="entry name" value="RGS-like"/>
    <property type="match status" value="1"/>
</dbReference>
<feature type="compositionally biased region" description="Low complexity" evidence="17">
    <location>
        <begin position="705"/>
        <end position="721"/>
    </location>
</feature>
<evidence type="ECO:0000256" key="11">
    <source>
        <dbReference type="ARBA" id="ARBA00022833"/>
    </source>
</evidence>
<keyword evidence="14" id="KW-0472">Membrane</keyword>
<keyword evidence="24" id="KW-1185">Reference proteome</keyword>
<dbReference type="SUPFAM" id="SSF48097">
    <property type="entry name" value="Regulator of G-protein signaling, RGS"/>
    <property type="match status" value="1"/>
</dbReference>
<evidence type="ECO:0000259" key="18">
    <source>
        <dbReference type="PROSITE" id="PS50003"/>
    </source>
</evidence>
<evidence type="ECO:0000259" key="19">
    <source>
        <dbReference type="PROSITE" id="PS50010"/>
    </source>
</evidence>
<evidence type="ECO:0000259" key="22">
    <source>
        <dbReference type="PROSITE" id="PS50106"/>
    </source>
</evidence>
<dbReference type="EMBL" id="JYDW01000240">
    <property type="protein sequence ID" value="KRZ51056.1"/>
    <property type="molecule type" value="Genomic_DNA"/>
</dbReference>
<keyword evidence="13 16" id="KW-0175">Coiled coil</keyword>
<dbReference type="PROSITE" id="PS50106">
    <property type="entry name" value="PDZ"/>
    <property type="match status" value="1"/>
</dbReference>
<dbReference type="GO" id="GO:0035556">
    <property type="term" value="P:intracellular signal transduction"/>
    <property type="evidence" value="ECO:0007669"/>
    <property type="project" value="InterPro"/>
</dbReference>
<feature type="region of interest" description="Disordered" evidence="17">
    <location>
        <begin position="656"/>
        <end position="725"/>
    </location>
</feature>
<dbReference type="InterPro" id="IPR001331">
    <property type="entry name" value="GDS_CDC24_CS"/>
</dbReference>
<dbReference type="GO" id="GO:0007186">
    <property type="term" value="P:G protein-coupled receptor signaling pathway"/>
    <property type="evidence" value="ECO:0007669"/>
    <property type="project" value="TreeGrafter"/>
</dbReference>
<dbReference type="SMART" id="SM01402">
    <property type="entry name" value="Ribosomal_S27"/>
    <property type="match status" value="1"/>
</dbReference>
<feature type="region of interest" description="Disordered" evidence="17">
    <location>
        <begin position="1133"/>
        <end position="1156"/>
    </location>
</feature>
<dbReference type="Gene3D" id="1.10.167.10">
    <property type="entry name" value="Regulator of G-protein Signalling 4, domain 2"/>
    <property type="match status" value="1"/>
</dbReference>
<reference evidence="23 24" key="1">
    <citation type="submission" date="2015-05" db="EMBL/GenBank/DDBJ databases">
        <title>Evolution of Trichinella species and genotypes.</title>
        <authorList>
            <person name="Korhonen P.K."/>
            <person name="Edoardo P."/>
            <person name="Giuseppe L.R."/>
            <person name="Gasser R.B."/>
        </authorList>
    </citation>
    <scope>NUCLEOTIDE SEQUENCE [LARGE SCALE GENOMIC DNA]</scope>
    <source>
        <strain evidence="23">ISS10</strain>
    </source>
</reference>
<dbReference type="SUPFAM" id="SSF50729">
    <property type="entry name" value="PH domain-like"/>
    <property type="match status" value="1"/>
</dbReference>
<feature type="compositionally biased region" description="Basic and acidic residues" evidence="17">
    <location>
        <begin position="101"/>
        <end position="115"/>
    </location>
</feature>
<dbReference type="SMART" id="SM00228">
    <property type="entry name" value="PDZ"/>
    <property type="match status" value="1"/>
</dbReference>
<dbReference type="InterPro" id="IPR029071">
    <property type="entry name" value="Ubiquitin-like_domsf"/>
</dbReference>
<keyword evidence="10" id="KW-0479">Metal-binding</keyword>
<keyword evidence="7" id="KW-1017">Isopeptide bond</keyword>
<comment type="subcellular location">
    <subcellularLocation>
        <location evidence="2">Cytoplasm</location>
    </subcellularLocation>
    <subcellularLocation>
        <location evidence="1">Membrane</location>
    </subcellularLocation>
</comment>
<dbReference type="InterPro" id="IPR015212">
    <property type="entry name" value="RGS-like_dom"/>
</dbReference>
<dbReference type="GO" id="GO:0001664">
    <property type="term" value="F:G protein-coupled receptor binding"/>
    <property type="evidence" value="ECO:0007669"/>
    <property type="project" value="TreeGrafter"/>
</dbReference>
<dbReference type="CDD" id="cd00160">
    <property type="entry name" value="RhoGEF"/>
    <property type="match status" value="1"/>
</dbReference>
<dbReference type="SUPFAM" id="SSF57829">
    <property type="entry name" value="Zn-binding ribosomal proteins"/>
    <property type="match status" value="1"/>
</dbReference>
<feature type="domain" description="DH" evidence="19">
    <location>
        <begin position="785"/>
        <end position="971"/>
    </location>
</feature>
<feature type="domain" description="PH" evidence="18">
    <location>
        <begin position="1013"/>
        <end position="1128"/>
    </location>
</feature>
<dbReference type="InterPro" id="IPR001478">
    <property type="entry name" value="PDZ"/>
</dbReference>
<dbReference type="Pfam" id="PF00240">
    <property type="entry name" value="ubiquitin"/>
    <property type="match status" value="1"/>
</dbReference>
<dbReference type="GO" id="GO:0016020">
    <property type="term" value="C:membrane"/>
    <property type="evidence" value="ECO:0007669"/>
    <property type="project" value="UniProtKB-SubCell"/>
</dbReference>
<dbReference type="GO" id="GO:0046872">
    <property type="term" value="F:metal ion binding"/>
    <property type="evidence" value="ECO:0007669"/>
    <property type="project" value="UniProtKB-KW"/>
</dbReference>
<keyword evidence="15" id="KW-0687">Ribonucleoprotein</keyword>
<dbReference type="GO" id="GO:0005737">
    <property type="term" value="C:cytoplasm"/>
    <property type="evidence" value="ECO:0007669"/>
    <property type="project" value="UniProtKB-SubCell"/>
</dbReference>
<dbReference type="GO" id="GO:1990904">
    <property type="term" value="C:ribonucleoprotein complex"/>
    <property type="evidence" value="ECO:0007669"/>
    <property type="project" value="UniProtKB-KW"/>
</dbReference>
<dbReference type="InterPro" id="IPR000626">
    <property type="entry name" value="Ubiquitin-like_dom"/>
</dbReference>
<evidence type="ECO:0000256" key="8">
    <source>
        <dbReference type="ARBA" id="ARBA00022553"/>
    </source>
</evidence>
<dbReference type="SMART" id="SM00109">
    <property type="entry name" value="C1"/>
    <property type="match status" value="1"/>
</dbReference>
<dbReference type="Gene3D" id="3.10.20.90">
    <property type="entry name" value="Phosphatidylinositol 3-kinase Catalytic Subunit, Chain A, domain 1"/>
    <property type="match status" value="1"/>
</dbReference>
<feature type="coiled-coil region" evidence="16">
    <location>
        <begin position="160"/>
        <end position="187"/>
    </location>
</feature>
<keyword evidence="9" id="KW-0344">Guanine-nucleotide releasing factor</keyword>
<dbReference type="Gene3D" id="3.30.60.20">
    <property type="match status" value="1"/>
</dbReference>
<dbReference type="PROSITE" id="PS50053">
    <property type="entry name" value="UBIQUITIN_2"/>
    <property type="match status" value="1"/>
</dbReference>
<dbReference type="InterPro" id="IPR002906">
    <property type="entry name" value="Ribosomal_eS31"/>
</dbReference>
<feature type="domain" description="Ubiquitin-like" evidence="20">
    <location>
        <begin position="1541"/>
        <end position="1613"/>
    </location>
</feature>
<evidence type="ECO:0000256" key="4">
    <source>
        <dbReference type="ARBA" id="ARBA00009891"/>
    </source>
</evidence>
<dbReference type="SUPFAM" id="SSF54236">
    <property type="entry name" value="Ubiquitin-like"/>
    <property type="match status" value="1"/>
</dbReference>
<comment type="similarity">
    <text evidence="3">In the N-terminal section; belongs to the ubiquitin family.</text>
</comment>
<dbReference type="Gene3D" id="6.20.50.150">
    <property type="match status" value="1"/>
</dbReference>
<dbReference type="SMART" id="SM00325">
    <property type="entry name" value="RhoGEF"/>
    <property type="match status" value="1"/>
</dbReference>
<evidence type="ECO:0000256" key="1">
    <source>
        <dbReference type="ARBA" id="ARBA00004370"/>
    </source>
</evidence>
<evidence type="ECO:0000256" key="12">
    <source>
        <dbReference type="ARBA" id="ARBA00022980"/>
    </source>
</evidence>
<keyword evidence="11" id="KW-0862">Zinc</keyword>
<feature type="compositionally biased region" description="Low complexity" evidence="17">
    <location>
        <begin position="86"/>
        <end position="97"/>
    </location>
</feature>
<dbReference type="PANTHER" id="PTHR45872:SF2">
    <property type="entry name" value="RHO GUANINE NUCLEOTIDE EXCHANGE FACTOR 2, ISOFORM D"/>
    <property type="match status" value="1"/>
</dbReference>
<evidence type="ECO:0000259" key="20">
    <source>
        <dbReference type="PROSITE" id="PS50053"/>
    </source>
</evidence>
<evidence type="ECO:0000256" key="2">
    <source>
        <dbReference type="ARBA" id="ARBA00004496"/>
    </source>
</evidence>
<evidence type="ECO:0000256" key="13">
    <source>
        <dbReference type="ARBA" id="ARBA00023054"/>
    </source>
</evidence>
<keyword evidence="5" id="KW-0343">GTPase activation</keyword>
<dbReference type="PROSITE" id="PS50010">
    <property type="entry name" value="DH_2"/>
    <property type="match status" value="1"/>
</dbReference>
<dbReference type="PANTHER" id="PTHR45872">
    <property type="entry name" value="RHO GUANINE NUCLEOTIDE EXCHANGE FACTOR 2, ISOFORM D"/>
    <property type="match status" value="1"/>
</dbReference>
<evidence type="ECO:0000256" key="7">
    <source>
        <dbReference type="ARBA" id="ARBA00022499"/>
    </source>
</evidence>
<evidence type="ECO:0000313" key="24">
    <source>
        <dbReference type="Proteomes" id="UP000054721"/>
    </source>
</evidence>
<dbReference type="InterPro" id="IPR036034">
    <property type="entry name" value="PDZ_sf"/>
</dbReference>
<dbReference type="InterPro" id="IPR002219">
    <property type="entry name" value="PKC_DAG/PE"/>
</dbReference>
<keyword evidence="6" id="KW-0963">Cytoplasm</keyword>
<evidence type="ECO:0000259" key="21">
    <source>
        <dbReference type="PROSITE" id="PS50081"/>
    </source>
</evidence>
<evidence type="ECO:0000256" key="10">
    <source>
        <dbReference type="ARBA" id="ARBA00022723"/>
    </source>
</evidence>
<dbReference type="Pfam" id="PF00130">
    <property type="entry name" value="C1_1"/>
    <property type="match status" value="1"/>
</dbReference>
<keyword evidence="12" id="KW-0689">Ribosomal protein</keyword>
<dbReference type="InterPro" id="IPR011993">
    <property type="entry name" value="PH-like_dom_sf"/>
</dbReference>
<dbReference type="Gene3D" id="2.30.29.30">
    <property type="entry name" value="Pleckstrin-homology domain (PH domain)/Phosphotyrosine-binding domain (PTB)"/>
    <property type="match status" value="1"/>
</dbReference>
<feature type="region of interest" description="Disordered" evidence="17">
    <location>
        <begin position="85"/>
        <end position="128"/>
    </location>
</feature>
<dbReference type="Gene3D" id="1.20.900.10">
    <property type="entry name" value="Dbl homology (DH) domain"/>
    <property type="match status" value="1"/>
</dbReference>